<keyword evidence="11" id="KW-1185">Reference proteome</keyword>
<dbReference type="Pfam" id="PF04084">
    <property type="entry name" value="RecA-like_ORC2"/>
    <property type="match status" value="1"/>
</dbReference>
<feature type="compositionally biased region" description="Basic residues" evidence="7">
    <location>
        <begin position="144"/>
        <end position="155"/>
    </location>
</feature>
<dbReference type="OrthoDB" id="20198at2759"/>
<evidence type="ECO:0000256" key="7">
    <source>
        <dbReference type="SAM" id="MobiDB-lite"/>
    </source>
</evidence>
<evidence type="ECO:0000256" key="5">
    <source>
        <dbReference type="ARBA" id="ARBA00023242"/>
    </source>
</evidence>
<feature type="domain" description="Origin recognition complex subunit 2 winged-helix" evidence="9">
    <location>
        <begin position="532"/>
        <end position="592"/>
    </location>
</feature>
<accession>A0A3R7P124</accession>
<comment type="subunit">
    <text evidence="6">Component of the origin recognition complex (ORC).</text>
</comment>
<dbReference type="Proteomes" id="UP000283509">
    <property type="component" value="Unassembled WGS sequence"/>
</dbReference>
<keyword evidence="4 6" id="KW-0235">DNA replication</keyword>
<dbReference type="InterPro" id="IPR056772">
    <property type="entry name" value="RecA-like_ORC2"/>
</dbReference>
<dbReference type="Pfam" id="PF24882">
    <property type="entry name" value="WHD_ORC2"/>
    <property type="match status" value="1"/>
</dbReference>
<dbReference type="PANTHER" id="PTHR14052">
    <property type="entry name" value="ORIGIN RECOGNITION COMPLEX SUBUNIT 2"/>
    <property type="match status" value="1"/>
</dbReference>
<comment type="function">
    <text evidence="6">Component of the origin recognition complex (ORC) that binds origins of replication. DNA-binding is ATP-dependent. ORC is required to assemble the pre-replication complex necessary to initiate DNA replication.</text>
</comment>
<feature type="region of interest" description="Disordered" evidence="7">
    <location>
        <begin position="95"/>
        <end position="168"/>
    </location>
</feature>
<dbReference type="EMBL" id="QCYY01002141">
    <property type="protein sequence ID" value="ROT72521.1"/>
    <property type="molecule type" value="Genomic_DNA"/>
</dbReference>
<reference evidence="10 11" key="2">
    <citation type="submission" date="2019-01" db="EMBL/GenBank/DDBJ databases">
        <title>The decoding of complex shrimp genome reveals the adaptation for benthos swimmer, frequently molting mechanism and breeding impact on genome.</title>
        <authorList>
            <person name="Sun Y."/>
            <person name="Gao Y."/>
            <person name="Yu Y."/>
        </authorList>
    </citation>
    <scope>NUCLEOTIDE SEQUENCE [LARGE SCALE GENOMIC DNA]</scope>
    <source>
        <tissue evidence="10">Muscle</tissue>
    </source>
</reference>
<gene>
    <name evidence="10" type="ORF">C7M84_009109</name>
</gene>
<evidence type="ECO:0000259" key="9">
    <source>
        <dbReference type="Pfam" id="PF24882"/>
    </source>
</evidence>
<evidence type="ECO:0000256" key="2">
    <source>
        <dbReference type="ARBA" id="ARBA00007421"/>
    </source>
</evidence>
<comment type="subcellular location">
    <subcellularLocation>
        <location evidence="1 6">Nucleus</location>
    </subcellularLocation>
</comment>
<feature type="compositionally biased region" description="Polar residues" evidence="7">
    <location>
        <begin position="231"/>
        <end position="249"/>
    </location>
</feature>
<dbReference type="PANTHER" id="PTHR14052:SF0">
    <property type="entry name" value="ORIGIN RECOGNITION COMPLEX SUBUNIT 2"/>
    <property type="match status" value="1"/>
</dbReference>
<evidence type="ECO:0000256" key="1">
    <source>
        <dbReference type="ARBA" id="ARBA00004123"/>
    </source>
</evidence>
<keyword evidence="5 6" id="KW-0539">Nucleus</keyword>
<name>A0A3R7P124_PENVA</name>
<dbReference type="STRING" id="6689.A0A3R7P124"/>
<evidence type="ECO:0000259" key="8">
    <source>
        <dbReference type="Pfam" id="PF04084"/>
    </source>
</evidence>
<feature type="region of interest" description="Disordered" evidence="7">
    <location>
        <begin position="181"/>
        <end position="256"/>
    </location>
</feature>
<protein>
    <recommendedName>
        <fullName evidence="3 6">Origin recognition complex subunit 2</fullName>
    </recommendedName>
</protein>
<evidence type="ECO:0000256" key="4">
    <source>
        <dbReference type="ARBA" id="ARBA00022705"/>
    </source>
</evidence>
<evidence type="ECO:0000313" key="10">
    <source>
        <dbReference type="EMBL" id="ROT72521.1"/>
    </source>
</evidence>
<dbReference type="InterPro" id="IPR056773">
    <property type="entry name" value="WHD_ORC2"/>
</dbReference>
<comment type="similarity">
    <text evidence="2 6">Belongs to the ORC2 family.</text>
</comment>
<dbReference type="GO" id="GO:0003688">
    <property type="term" value="F:DNA replication origin binding"/>
    <property type="evidence" value="ECO:0007669"/>
    <property type="project" value="UniProtKB-UniRule"/>
</dbReference>
<proteinExistence type="inferred from homology"/>
<dbReference type="AlphaFoldDB" id="A0A3R7P124"/>
<feature type="compositionally biased region" description="Polar residues" evidence="7">
    <location>
        <begin position="157"/>
        <end position="166"/>
    </location>
</feature>
<dbReference type="GO" id="GO:0006260">
    <property type="term" value="P:DNA replication"/>
    <property type="evidence" value="ECO:0007669"/>
    <property type="project" value="UniProtKB-UniRule"/>
</dbReference>
<feature type="domain" description="Origin recognition complex subunit 2 RecA-like" evidence="8">
    <location>
        <begin position="314"/>
        <end position="475"/>
    </location>
</feature>
<feature type="compositionally biased region" description="Acidic residues" evidence="7">
    <location>
        <begin position="182"/>
        <end position="194"/>
    </location>
</feature>
<dbReference type="GO" id="GO:0005664">
    <property type="term" value="C:nuclear origin of replication recognition complex"/>
    <property type="evidence" value="ECO:0007669"/>
    <property type="project" value="UniProtKB-UniRule"/>
</dbReference>
<sequence length="606" mass="68065">MERRRSKRFLSVTFVDENEVEKVKIGVEGGKVVVRPLSQRGRTRSSRIASAPNVELPPLEEINEEDEDVFFKPTELLEDGEASVKASDVFGFRTPRKKGSMLEKAESAKKLLQTPTTPKTPKSALKQGSKTPRTPKTPLSASKRGSRTPSSKRRLSVSLQEPNTPYSFRKRVSQRIKKIVCEEDSSSSEEENDCDSNYYSSEESEDEGKENFDLNENMVQSQTKTPRKTPLKQNQALSRTPGRTPSKTPSRGRRAGKIKDVELTATADEYFMSHGETAKVVTSDHTLSRLETPRLSPEALQALLMGVSSSHHQERQALLEEHLQMFPRWMTYLCEGFSIFLYGLGSKKMLISQFQQQYLMDFDHIVVNGFFPSLTLKNILNNITEDIMEHTGSFHSAQEQIGFIQNYYAKADADPLFIIIHNLDGPMLRGEKTQAAMSQLATAPKIHLLASIDHINAPLVFDGSKMSCYNALWCDGTTLGPYSEETSYENSLLVQQSGALALSSLIHVFKSLTPNAKGIFLLLARHQLQQKDNSNYGGLSFNDMYQRCREAFLVNSDLTLRAQLTEFRDHKLIKSKKGLDGVENLLIPLDPATLQEFVNQQEADGL</sequence>
<feature type="compositionally biased region" description="Basic and acidic residues" evidence="7">
    <location>
        <begin position="100"/>
        <end position="109"/>
    </location>
</feature>
<comment type="caution">
    <text evidence="10">The sequence shown here is derived from an EMBL/GenBank/DDBJ whole genome shotgun (WGS) entry which is preliminary data.</text>
</comment>
<reference evidence="10 11" key="1">
    <citation type="submission" date="2018-04" db="EMBL/GenBank/DDBJ databases">
        <authorList>
            <person name="Zhang X."/>
            <person name="Yuan J."/>
            <person name="Li F."/>
            <person name="Xiang J."/>
        </authorList>
    </citation>
    <scope>NUCLEOTIDE SEQUENCE [LARGE SCALE GENOMIC DNA]</scope>
    <source>
        <tissue evidence="10">Muscle</tissue>
    </source>
</reference>
<organism evidence="10 11">
    <name type="scientific">Penaeus vannamei</name>
    <name type="common">Whiteleg shrimp</name>
    <name type="synonym">Litopenaeus vannamei</name>
    <dbReference type="NCBI Taxonomy" id="6689"/>
    <lineage>
        <taxon>Eukaryota</taxon>
        <taxon>Metazoa</taxon>
        <taxon>Ecdysozoa</taxon>
        <taxon>Arthropoda</taxon>
        <taxon>Crustacea</taxon>
        <taxon>Multicrustacea</taxon>
        <taxon>Malacostraca</taxon>
        <taxon>Eumalacostraca</taxon>
        <taxon>Eucarida</taxon>
        <taxon>Decapoda</taxon>
        <taxon>Dendrobranchiata</taxon>
        <taxon>Penaeoidea</taxon>
        <taxon>Penaeidae</taxon>
        <taxon>Penaeus</taxon>
    </lineage>
</organism>
<evidence type="ECO:0000313" key="11">
    <source>
        <dbReference type="Proteomes" id="UP000283509"/>
    </source>
</evidence>
<feature type="compositionally biased region" description="Low complexity" evidence="7">
    <location>
        <begin position="110"/>
        <end position="122"/>
    </location>
</feature>
<evidence type="ECO:0000256" key="3">
    <source>
        <dbReference type="ARBA" id="ARBA00019080"/>
    </source>
</evidence>
<dbReference type="InterPro" id="IPR007220">
    <property type="entry name" value="ORC2"/>
</dbReference>
<evidence type="ECO:0000256" key="6">
    <source>
        <dbReference type="RuleBase" id="RU368084"/>
    </source>
</evidence>
<feature type="compositionally biased region" description="Polar residues" evidence="7">
    <location>
        <begin position="126"/>
        <end position="140"/>
    </location>
</feature>